<dbReference type="Gene3D" id="3.50.30.10">
    <property type="entry name" value="Phosphohistidine domain"/>
    <property type="match status" value="1"/>
</dbReference>
<dbReference type="PANTHER" id="PTHR43030">
    <property type="entry name" value="PHOSPHOENOLPYRUVATE SYNTHASE"/>
    <property type="match status" value="1"/>
</dbReference>
<evidence type="ECO:0000256" key="11">
    <source>
        <dbReference type="ARBA" id="ARBA00022840"/>
    </source>
</evidence>
<accession>A0A523USB4</accession>
<name>A0A523USB4_UNCT6</name>
<dbReference type="GO" id="GO:0046872">
    <property type="term" value="F:metal ion binding"/>
    <property type="evidence" value="ECO:0007669"/>
    <property type="project" value="UniProtKB-KW"/>
</dbReference>
<dbReference type="SUPFAM" id="SSF56059">
    <property type="entry name" value="Glutathione synthetase ATP-binding domain-like"/>
    <property type="match status" value="1"/>
</dbReference>
<evidence type="ECO:0000256" key="1">
    <source>
        <dbReference type="ARBA" id="ARBA00001946"/>
    </source>
</evidence>
<dbReference type="Pfam" id="PF02896">
    <property type="entry name" value="PEP-utilizers_C"/>
    <property type="match status" value="1"/>
</dbReference>
<evidence type="ECO:0000256" key="6">
    <source>
        <dbReference type="ARBA" id="ARBA00021623"/>
    </source>
</evidence>
<keyword evidence="9 15" id="KW-0547">Nucleotide-binding</keyword>
<dbReference type="PANTHER" id="PTHR43030:SF1">
    <property type="entry name" value="PHOSPHOENOLPYRUVATE SYNTHASE"/>
    <property type="match status" value="1"/>
</dbReference>
<dbReference type="InterPro" id="IPR018274">
    <property type="entry name" value="PEP_util_AS"/>
</dbReference>
<evidence type="ECO:0000256" key="5">
    <source>
        <dbReference type="ARBA" id="ARBA00011996"/>
    </source>
</evidence>
<dbReference type="SUPFAM" id="SSF52009">
    <property type="entry name" value="Phosphohistidine domain"/>
    <property type="match status" value="1"/>
</dbReference>
<dbReference type="Proteomes" id="UP000315525">
    <property type="component" value="Unassembled WGS sequence"/>
</dbReference>
<evidence type="ECO:0000256" key="13">
    <source>
        <dbReference type="ARBA" id="ARBA00033470"/>
    </source>
</evidence>
<dbReference type="Gene3D" id="3.30.1490.20">
    <property type="entry name" value="ATP-grasp fold, A domain"/>
    <property type="match status" value="1"/>
</dbReference>
<dbReference type="PROSITE" id="PS00370">
    <property type="entry name" value="PEP_ENZYMES_PHOS_SITE"/>
    <property type="match status" value="1"/>
</dbReference>
<feature type="domain" description="PEP-utilising enzyme mobile" evidence="16">
    <location>
        <begin position="396"/>
        <end position="467"/>
    </location>
</feature>
<keyword evidence="7 15" id="KW-0808">Transferase</keyword>
<dbReference type="AlphaFoldDB" id="A0A523USB4"/>
<dbReference type="InterPro" id="IPR002192">
    <property type="entry name" value="PPDK_AMP/ATP-bd"/>
</dbReference>
<evidence type="ECO:0000256" key="4">
    <source>
        <dbReference type="ARBA" id="ARBA00007837"/>
    </source>
</evidence>
<feature type="domain" description="Pyruvate phosphate dikinase AMP/ATP-binding" evidence="17">
    <location>
        <begin position="19"/>
        <end position="359"/>
    </location>
</feature>
<gene>
    <name evidence="19" type="primary">ppsA</name>
    <name evidence="19" type="ORF">E3J62_07525</name>
</gene>
<comment type="similarity">
    <text evidence="4 15">Belongs to the PEP-utilizing enzyme family.</text>
</comment>
<dbReference type="InterPro" id="IPR040442">
    <property type="entry name" value="Pyrv_kinase-like_dom_sf"/>
</dbReference>
<evidence type="ECO:0000313" key="20">
    <source>
        <dbReference type="Proteomes" id="UP000315525"/>
    </source>
</evidence>
<feature type="domain" description="PEP-utilising enzyme C-terminal" evidence="18">
    <location>
        <begin position="489"/>
        <end position="808"/>
    </location>
</feature>
<sequence>MISKPSVLWLTDPRAGEVDLVGGKNAALSEMLRELAPLGIRVPPGFAVTTEAYSEITRENGIDDSVKSILSDIDTSSIADLESKCKDARRLFQRAEIPDELWDTIASFYKKLCEDSGYEVEVAVRSSANMEDQATASFAGQLQTYLNVTGEEKLRDRILGCMASLFTPRAVSYHADKNLDPLETRVSVCVQKMVRSDSASAGVLFTIDPESGVESIIHINASYGLGENVVQGTVNPDEYFIHKATLLDGKKPIVGKRLGEKKRKMVYSAKPRTPVRNVTVPKHEQRKYALSDEEILELAKWGCVVEKHFSSKHGKKMPMDIEWAKDGDGKDVGTGKLYLLQARPETVHSARRDFETYETYYLKGKEKVLASGRAIGHKVGTGESVLLNSIEEIKKFEKGKVLVTRMTDPDWEPIMKIASAIVTDKGGRTCHAAIVSRELGIPCITGTRNATERVKDGAKVTVSCCEGLEGHVYDGIIEYGVNEIKVSEVPATRTKIMMNVGIPDKALSHSRIPCDGVGLARLEFIINSYIGIHPLALLNFDKLYEKRENEKFKKIVTSIEHIIPDTDDKPQFFVDCLARGIGRIGAAFYPKDVIVRLSDFKSNEYAKLIGGDLYEPIESNPMIGWRGASRYYDKNFRLAFELECRALLKVREEMGLTNVKAMIPFCRTPEEGSKVVEILKECGLPRGKNGFEVYMMAEIPSNVILADKFAEIFDGFSIGSNDLTQLILGLDRDSDLLIHLYSERSPAVKWAIERLISEATKRNTKVGICGQAPSDFPDFARFLVDCGIDSISLNPDTVVQTRLEIAEYEKSKGISPT</sequence>
<dbReference type="Pfam" id="PF01326">
    <property type="entry name" value="PPDK_N"/>
    <property type="match status" value="1"/>
</dbReference>
<comment type="pathway">
    <text evidence="3 15">Carbohydrate biosynthesis; gluconeogenesis.</text>
</comment>
<proteinExistence type="inferred from homology"/>
<keyword evidence="19" id="KW-0670">Pyruvate</keyword>
<dbReference type="FunFam" id="3.30.1490.20:FF:000010">
    <property type="entry name" value="Phosphoenolpyruvate synthase"/>
    <property type="match status" value="1"/>
</dbReference>
<evidence type="ECO:0000256" key="12">
    <source>
        <dbReference type="ARBA" id="ARBA00022842"/>
    </source>
</evidence>
<evidence type="ECO:0000256" key="8">
    <source>
        <dbReference type="ARBA" id="ARBA00022723"/>
    </source>
</evidence>
<dbReference type="EC" id="2.7.9.2" evidence="5 15"/>
<dbReference type="InterPro" id="IPR008279">
    <property type="entry name" value="PEP-util_enz_mobile_dom"/>
</dbReference>
<dbReference type="InterPro" id="IPR013815">
    <property type="entry name" value="ATP_grasp_subdomain_1"/>
</dbReference>
<protein>
    <recommendedName>
        <fullName evidence="6 15">Phosphoenolpyruvate synthase</fullName>
        <shortName evidence="15">PEP synthase</shortName>
        <ecNumber evidence="5 15">2.7.9.2</ecNumber>
    </recommendedName>
    <alternativeName>
        <fullName evidence="13 15">Pyruvate, water dikinase</fullName>
    </alternativeName>
</protein>
<evidence type="ECO:0000259" key="17">
    <source>
        <dbReference type="Pfam" id="PF01326"/>
    </source>
</evidence>
<evidence type="ECO:0000256" key="7">
    <source>
        <dbReference type="ARBA" id="ARBA00022679"/>
    </source>
</evidence>
<evidence type="ECO:0000256" key="2">
    <source>
        <dbReference type="ARBA" id="ARBA00002988"/>
    </source>
</evidence>
<dbReference type="Gene3D" id="3.20.20.60">
    <property type="entry name" value="Phosphoenolpyruvate-binding domains"/>
    <property type="match status" value="1"/>
</dbReference>
<evidence type="ECO:0000256" key="15">
    <source>
        <dbReference type="PIRNR" id="PIRNR000854"/>
    </source>
</evidence>
<evidence type="ECO:0000256" key="10">
    <source>
        <dbReference type="ARBA" id="ARBA00022777"/>
    </source>
</evidence>
<dbReference type="UniPathway" id="UPA00138"/>
<dbReference type="InterPro" id="IPR023151">
    <property type="entry name" value="PEP_util_CS"/>
</dbReference>
<comment type="caution">
    <text evidence="19">The sequence shown here is derived from an EMBL/GenBank/DDBJ whole genome shotgun (WGS) entry which is preliminary data.</text>
</comment>
<evidence type="ECO:0000259" key="18">
    <source>
        <dbReference type="Pfam" id="PF02896"/>
    </source>
</evidence>
<comment type="catalytic activity">
    <reaction evidence="14 15">
        <text>pyruvate + ATP + H2O = phosphoenolpyruvate + AMP + phosphate + 2 H(+)</text>
        <dbReference type="Rhea" id="RHEA:11364"/>
        <dbReference type="ChEBI" id="CHEBI:15361"/>
        <dbReference type="ChEBI" id="CHEBI:15377"/>
        <dbReference type="ChEBI" id="CHEBI:15378"/>
        <dbReference type="ChEBI" id="CHEBI:30616"/>
        <dbReference type="ChEBI" id="CHEBI:43474"/>
        <dbReference type="ChEBI" id="CHEBI:58702"/>
        <dbReference type="ChEBI" id="CHEBI:456215"/>
        <dbReference type="EC" id="2.7.9.2"/>
    </reaction>
</comment>
<dbReference type="PROSITE" id="PS00742">
    <property type="entry name" value="PEP_ENZYMES_2"/>
    <property type="match status" value="1"/>
</dbReference>
<comment type="function">
    <text evidence="2 15">Catalyzes the phosphorylation of pyruvate to phosphoenolpyruvate.</text>
</comment>
<keyword evidence="11 15" id="KW-0067">ATP-binding</keyword>
<keyword evidence="12 15" id="KW-0460">Magnesium</keyword>
<dbReference type="GO" id="GO:0006094">
    <property type="term" value="P:gluconeogenesis"/>
    <property type="evidence" value="ECO:0007669"/>
    <property type="project" value="UniProtKB-UniPathway"/>
</dbReference>
<dbReference type="Pfam" id="PF00391">
    <property type="entry name" value="PEP-utilizers"/>
    <property type="match status" value="1"/>
</dbReference>
<dbReference type="InterPro" id="IPR015813">
    <property type="entry name" value="Pyrv/PenolPyrv_kinase-like_dom"/>
</dbReference>
<organism evidence="19 20">
    <name type="scientific">candidate division TA06 bacterium</name>
    <dbReference type="NCBI Taxonomy" id="2250710"/>
    <lineage>
        <taxon>Bacteria</taxon>
        <taxon>Bacteria division TA06</taxon>
    </lineage>
</organism>
<dbReference type="NCBIfam" id="NF005057">
    <property type="entry name" value="PRK06464.1"/>
    <property type="match status" value="1"/>
</dbReference>
<evidence type="ECO:0000256" key="9">
    <source>
        <dbReference type="ARBA" id="ARBA00022741"/>
    </source>
</evidence>
<dbReference type="Gene3D" id="3.30.470.20">
    <property type="entry name" value="ATP-grasp fold, B domain"/>
    <property type="match status" value="1"/>
</dbReference>
<dbReference type="FunFam" id="3.30.470.20:FF:000017">
    <property type="entry name" value="Phosphoenolpyruvate synthase"/>
    <property type="match status" value="1"/>
</dbReference>
<evidence type="ECO:0000256" key="14">
    <source>
        <dbReference type="ARBA" id="ARBA00047700"/>
    </source>
</evidence>
<dbReference type="SUPFAM" id="SSF51621">
    <property type="entry name" value="Phosphoenolpyruvate/pyruvate domain"/>
    <property type="match status" value="1"/>
</dbReference>
<dbReference type="GO" id="GO:0008986">
    <property type="term" value="F:pyruvate, water dikinase activity"/>
    <property type="evidence" value="ECO:0007669"/>
    <property type="project" value="UniProtKB-EC"/>
</dbReference>
<dbReference type="EMBL" id="SOJN01000082">
    <property type="protein sequence ID" value="TET45457.1"/>
    <property type="molecule type" value="Genomic_DNA"/>
</dbReference>
<evidence type="ECO:0000259" key="16">
    <source>
        <dbReference type="Pfam" id="PF00391"/>
    </source>
</evidence>
<keyword evidence="8 15" id="KW-0479">Metal-binding</keyword>
<evidence type="ECO:0000256" key="3">
    <source>
        <dbReference type="ARBA" id="ARBA00004742"/>
    </source>
</evidence>
<reference evidence="19 20" key="1">
    <citation type="submission" date="2019-03" db="EMBL/GenBank/DDBJ databases">
        <title>Metabolic potential of uncultured bacteria and archaea associated with petroleum seepage in deep-sea sediments.</title>
        <authorList>
            <person name="Dong X."/>
            <person name="Hubert C."/>
        </authorList>
    </citation>
    <scope>NUCLEOTIDE SEQUENCE [LARGE SCALE GENOMIC DNA]</scope>
    <source>
        <strain evidence="19">E44_bin18</strain>
    </source>
</reference>
<dbReference type="GO" id="GO:0005524">
    <property type="term" value="F:ATP binding"/>
    <property type="evidence" value="ECO:0007669"/>
    <property type="project" value="UniProtKB-KW"/>
</dbReference>
<comment type="cofactor">
    <cofactor evidence="1 15">
        <name>Mg(2+)</name>
        <dbReference type="ChEBI" id="CHEBI:18420"/>
    </cofactor>
</comment>
<evidence type="ECO:0000313" key="19">
    <source>
        <dbReference type="EMBL" id="TET45457.1"/>
    </source>
</evidence>
<dbReference type="InterPro" id="IPR036637">
    <property type="entry name" value="Phosphohistidine_dom_sf"/>
</dbReference>
<dbReference type="InterPro" id="IPR000121">
    <property type="entry name" value="PEP_util_C"/>
</dbReference>
<dbReference type="InterPro" id="IPR006319">
    <property type="entry name" value="PEP_synth"/>
</dbReference>
<dbReference type="NCBIfam" id="TIGR01418">
    <property type="entry name" value="PEP_synth"/>
    <property type="match status" value="1"/>
</dbReference>
<dbReference type="PIRSF" id="PIRSF000854">
    <property type="entry name" value="PEP_synthase"/>
    <property type="match status" value="1"/>
</dbReference>
<keyword evidence="10 15" id="KW-0418">Kinase</keyword>